<dbReference type="InterPro" id="IPR026992">
    <property type="entry name" value="DIOX_N"/>
</dbReference>
<dbReference type="InterPro" id="IPR044861">
    <property type="entry name" value="IPNS-like_FE2OG_OXY"/>
</dbReference>
<name>W9R420_9ROSA</name>
<evidence type="ECO:0000256" key="2">
    <source>
        <dbReference type="ARBA" id="ARBA00008056"/>
    </source>
</evidence>
<evidence type="ECO:0000256" key="6">
    <source>
        <dbReference type="RuleBase" id="RU003682"/>
    </source>
</evidence>
<dbReference type="AlphaFoldDB" id="W9R420"/>
<dbReference type="Pfam" id="PF14226">
    <property type="entry name" value="DIOX_N"/>
    <property type="match status" value="1"/>
</dbReference>
<dbReference type="PROSITE" id="PS51471">
    <property type="entry name" value="FE2OG_OXY"/>
    <property type="match status" value="1"/>
</dbReference>
<accession>W9R420</accession>
<dbReference type="Gene3D" id="2.60.120.330">
    <property type="entry name" value="B-lactam Antibiotic, Isopenicillin N Synthase, Chain"/>
    <property type="match status" value="1"/>
</dbReference>
<organism evidence="8 9">
    <name type="scientific">Morus notabilis</name>
    <dbReference type="NCBI Taxonomy" id="981085"/>
    <lineage>
        <taxon>Eukaryota</taxon>
        <taxon>Viridiplantae</taxon>
        <taxon>Streptophyta</taxon>
        <taxon>Embryophyta</taxon>
        <taxon>Tracheophyta</taxon>
        <taxon>Spermatophyta</taxon>
        <taxon>Magnoliopsida</taxon>
        <taxon>eudicotyledons</taxon>
        <taxon>Gunneridae</taxon>
        <taxon>Pentapetalae</taxon>
        <taxon>rosids</taxon>
        <taxon>fabids</taxon>
        <taxon>Rosales</taxon>
        <taxon>Moraceae</taxon>
        <taxon>Moreae</taxon>
        <taxon>Morus</taxon>
    </lineage>
</organism>
<dbReference type="InterPro" id="IPR005123">
    <property type="entry name" value="Oxoglu/Fe-dep_dioxygenase_dom"/>
</dbReference>
<dbReference type="SUPFAM" id="SSF51197">
    <property type="entry name" value="Clavaminate synthase-like"/>
    <property type="match status" value="1"/>
</dbReference>
<dbReference type="STRING" id="981085.W9R420"/>
<evidence type="ECO:0000256" key="1">
    <source>
        <dbReference type="ARBA" id="ARBA00001962"/>
    </source>
</evidence>
<dbReference type="EMBL" id="KE344146">
    <property type="protein sequence ID" value="EXB54023.1"/>
    <property type="molecule type" value="Genomic_DNA"/>
</dbReference>
<dbReference type="InterPro" id="IPR027443">
    <property type="entry name" value="IPNS-like_sf"/>
</dbReference>
<dbReference type="PANTHER" id="PTHR10209">
    <property type="entry name" value="OXIDOREDUCTASE, 2OG-FE II OXYGENASE FAMILY PROTEIN"/>
    <property type="match status" value="1"/>
</dbReference>
<dbReference type="FunFam" id="2.60.120.330:FF:000005">
    <property type="entry name" value="1-aminocyclopropane-1-carboxylate oxidase homolog 1"/>
    <property type="match status" value="1"/>
</dbReference>
<evidence type="ECO:0000313" key="8">
    <source>
        <dbReference type="EMBL" id="EXB54023.1"/>
    </source>
</evidence>
<dbReference type="Proteomes" id="UP000030645">
    <property type="component" value="Unassembled WGS sequence"/>
</dbReference>
<comment type="cofactor">
    <cofactor evidence="1">
        <name>Fe cation</name>
        <dbReference type="ChEBI" id="CHEBI:24875"/>
    </cofactor>
</comment>
<dbReference type="GO" id="GO:0046872">
    <property type="term" value="F:metal ion binding"/>
    <property type="evidence" value="ECO:0007669"/>
    <property type="project" value="UniProtKB-KW"/>
</dbReference>
<keyword evidence="3 6" id="KW-0479">Metal-binding</keyword>
<keyword evidence="5 6" id="KW-0408">Iron</keyword>
<evidence type="ECO:0000256" key="4">
    <source>
        <dbReference type="ARBA" id="ARBA00023002"/>
    </source>
</evidence>
<dbReference type="GO" id="GO:0051213">
    <property type="term" value="F:dioxygenase activity"/>
    <property type="evidence" value="ECO:0007669"/>
    <property type="project" value="UniProtKB-ARBA"/>
</dbReference>
<dbReference type="eggNOG" id="KOG0143">
    <property type="taxonomic scope" value="Eukaryota"/>
</dbReference>
<dbReference type="PANTHER" id="PTHR10209:SF884">
    <property type="entry name" value="1-AMINOCYCLOPROPANE-1-CARBOXYLATE OXIDASE HOMOLOG 1-LIKE"/>
    <property type="match status" value="1"/>
</dbReference>
<feature type="domain" description="Fe2OG dioxygenase" evidence="7">
    <location>
        <begin position="209"/>
        <end position="313"/>
    </location>
</feature>
<keyword evidence="9" id="KW-1185">Reference proteome</keyword>
<dbReference type="Pfam" id="PF03171">
    <property type="entry name" value="2OG-FeII_Oxy"/>
    <property type="match status" value="1"/>
</dbReference>
<sequence length="366" mass="41354">MSTNSGEVMTENHTKYDRESELRAFDDAKTGVKGLVEAGVSRIPRVFIHDKDKLGEIKLASGDSKYSIPIINIEGVNKSATIRKEIVDEVREACEKWGCFQVINHGISSNTLDEMIEGIRRFHEQDPEIRKKFYTREYTEKFSYNTNFDFYRSSAATWRDTIYCSMAPNPPNPEDLPQLCRDIMMAYSEKIRSLGFTLLELLSEALGLNPNHLGDMDCAKGQFFAGNYYPACPQPDLTLGIAKHTDSAFMNVLLQDQIGGLQVLHQHQWVNVTPTPGSLIIISNGKFKSVCHRVLAQNGGPRISVASVFRNTEHDQESGPRVYGPIKELLSEEYPPIYKETTMQDYISYIYTKGLDGKPGLDQFML</sequence>
<gene>
    <name evidence="8" type="ORF">L484_012815</name>
</gene>
<protein>
    <submittedName>
        <fullName evidence="8">Deacetoxyvindoline 4-hydroxylase</fullName>
    </submittedName>
</protein>
<evidence type="ECO:0000313" key="9">
    <source>
        <dbReference type="Proteomes" id="UP000030645"/>
    </source>
</evidence>
<evidence type="ECO:0000256" key="5">
    <source>
        <dbReference type="ARBA" id="ARBA00023004"/>
    </source>
</evidence>
<keyword evidence="4 6" id="KW-0560">Oxidoreductase</keyword>
<reference evidence="9" key="1">
    <citation type="submission" date="2013-01" db="EMBL/GenBank/DDBJ databases">
        <title>Draft Genome Sequence of a Mulberry Tree, Morus notabilis C.K. Schneid.</title>
        <authorList>
            <person name="He N."/>
            <person name="Zhao S."/>
        </authorList>
    </citation>
    <scope>NUCLEOTIDE SEQUENCE</scope>
</reference>
<proteinExistence type="inferred from homology"/>
<evidence type="ECO:0000256" key="3">
    <source>
        <dbReference type="ARBA" id="ARBA00022723"/>
    </source>
</evidence>
<evidence type="ECO:0000259" key="7">
    <source>
        <dbReference type="PROSITE" id="PS51471"/>
    </source>
</evidence>
<comment type="similarity">
    <text evidence="2 6">Belongs to the iron/ascorbate-dependent oxidoreductase family.</text>
</comment>